<dbReference type="EMBL" id="JAJFZP010000003">
    <property type="protein sequence ID" value="MCC3267939.1"/>
    <property type="molecule type" value="Genomic_DNA"/>
</dbReference>
<organism evidence="2 3">
    <name type="scientific">Arthrobacter gengyunqii</name>
    <dbReference type="NCBI Taxonomy" id="2886940"/>
    <lineage>
        <taxon>Bacteria</taxon>
        <taxon>Bacillati</taxon>
        <taxon>Actinomycetota</taxon>
        <taxon>Actinomycetes</taxon>
        <taxon>Micrococcales</taxon>
        <taxon>Micrococcaceae</taxon>
        <taxon>Arthrobacter</taxon>
    </lineage>
</organism>
<protein>
    <submittedName>
        <fullName evidence="2">Glycosyltransferase</fullName>
        <ecNumber evidence="2">2.4.-.-</ecNumber>
    </submittedName>
</protein>
<keyword evidence="2" id="KW-0328">Glycosyltransferase</keyword>
<dbReference type="InterPro" id="IPR029044">
    <property type="entry name" value="Nucleotide-diphossugar_trans"/>
</dbReference>
<sequence length="294" mass="32737">MPAIDILLPYYGDVGLMKEAVGSVFAQTREDWLLTVLDDAYPDPEPQRWFASLEDPRVTYLRNETNLGANGNYRKALEMAQAPVVVIMGADDVMLPSYLEHVIALLDEHPEASVVQPGVEIINGTGHRAKTLADSVKSLTAPSGPYPAVVGGEQMAASLLRAGWHYFPALAWRREAIAHFGFRPEFDVVQDLALLMDIAAAGGSIVVDGPVSFQYRRHASSDSSVRAADGRRFDEERRYFREQTNRFRDLGWPRAERAARFHWTSRLNALTVLLASLRHPSVRTAQNMARHIVG</sequence>
<dbReference type="Pfam" id="PF00535">
    <property type="entry name" value="Glycos_transf_2"/>
    <property type="match status" value="1"/>
</dbReference>
<dbReference type="Gene3D" id="3.90.550.10">
    <property type="entry name" value="Spore Coat Polysaccharide Biosynthesis Protein SpsA, Chain A"/>
    <property type="match status" value="1"/>
</dbReference>
<comment type="caution">
    <text evidence="2">The sequence shown here is derived from an EMBL/GenBank/DDBJ whole genome shotgun (WGS) entry which is preliminary data.</text>
</comment>
<dbReference type="InterPro" id="IPR050834">
    <property type="entry name" value="Glycosyltransf_2"/>
</dbReference>
<proteinExistence type="predicted"/>
<dbReference type="PANTHER" id="PTHR43685:SF2">
    <property type="entry name" value="GLYCOSYLTRANSFERASE 2-LIKE DOMAIN-CONTAINING PROTEIN"/>
    <property type="match status" value="1"/>
</dbReference>
<dbReference type="RefSeq" id="WP_227906378.1">
    <property type="nucleotide sequence ID" value="NZ_CP095461.1"/>
</dbReference>
<dbReference type="Proteomes" id="UP001139264">
    <property type="component" value="Unassembled WGS sequence"/>
</dbReference>
<accession>A0A9X1LYF3</accession>
<reference evidence="2" key="1">
    <citation type="submission" date="2021-10" db="EMBL/GenBank/DDBJ databases">
        <title>Novel species in genus Arthrobacter.</title>
        <authorList>
            <person name="Liu Y."/>
        </authorList>
    </citation>
    <scope>NUCLEOTIDE SEQUENCE</scope>
    <source>
        <strain evidence="2">Zg-Y809</strain>
    </source>
</reference>
<name>A0A9X1LYF3_9MICC</name>
<dbReference type="SUPFAM" id="SSF53448">
    <property type="entry name" value="Nucleotide-diphospho-sugar transferases"/>
    <property type="match status" value="1"/>
</dbReference>
<dbReference type="InterPro" id="IPR001173">
    <property type="entry name" value="Glyco_trans_2-like"/>
</dbReference>
<gene>
    <name evidence="2" type="ORF">LJ751_00995</name>
</gene>
<keyword evidence="2" id="KW-0808">Transferase</keyword>
<dbReference type="EC" id="2.4.-.-" evidence="2"/>
<evidence type="ECO:0000259" key="1">
    <source>
        <dbReference type="Pfam" id="PF00535"/>
    </source>
</evidence>
<dbReference type="AlphaFoldDB" id="A0A9X1LYF3"/>
<evidence type="ECO:0000313" key="3">
    <source>
        <dbReference type="Proteomes" id="UP001139264"/>
    </source>
</evidence>
<dbReference type="GO" id="GO:0016757">
    <property type="term" value="F:glycosyltransferase activity"/>
    <property type="evidence" value="ECO:0007669"/>
    <property type="project" value="UniProtKB-KW"/>
</dbReference>
<dbReference type="PANTHER" id="PTHR43685">
    <property type="entry name" value="GLYCOSYLTRANSFERASE"/>
    <property type="match status" value="1"/>
</dbReference>
<feature type="domain" description="Glycosyltransferase 2-like" evidence="1">
    <location>
        <begin position="6"/>
        <end position="132"/>
    </location>
</feature>
<evidence type="ECO:0000313" key="2">
    <source>
        <dbReference type="EMBL" id="MCC3267939.1"/>
    </source>
</evidence>